<dbReference type="GO" id="GO:0005829">
    <property type="term" value="C:cytosol"/>
    <property type="evidence" value="ECO:0007669"/>
    <property type="project" value="UniProtKB-ARBA"/>
</dbReference>
<dbReference type="InterPro" id="IPR011129">
    <property type="entry name" value="CSD"/>
</dbReference>
<feature type="compositionally biased region" description="Basic and acidic residues" evidence="1">
    <location>
        <begin position="12"/>
        <end position="21"/>
    </location>
</feature>
<dbReference type="STRING" id="1166340.SAMN05192583_2538"/>
<dbReference type="Gene3D" id="2.40.50.140">
    <property type="entry name" value="Nucleic acid-binding proteins"/>
    <property type="match status" value="2"/>
</dbReference>
<feature type="region of interest" description="Disordered" evidence="1">
    <location>
        <begin position="1"/>
        <end position="24"/>
    </location>
</feature>
<protein>
    <submittedName>
        <fullName evidence="3">Cold-shock DNA-binding protein family</fullName>
    </submittedName>
</protein>
<evidence type="ECO:0000259" key="2">
    <source>
        <dbReference type="PROSITE" id="PS51857"/>
    </source>
</evidence>
<proteinExistence type="predicted"/>
<evidence type="ECO:0000313" key="4">
    <source>
        <dbReference type="Proteomes" id="UP000199206"/>
    </source>
</evidence>
<dbReference type="Pfam" id="PF00313">
    <property type="entry name" value="CSD"/>
    <property type="match status" value="2"/>
</dbReference>
<evidence type="ECO:0000313" key="3">
    <source>
        <dbReference type="EMBL" id="SEN34211.1"/>
    </source>
</evidence>
<dbReference type="PANTHER" id="PTHR11544">
    <property type="entry name" value="COLD SHOCK DOMAIN CONTAINING PROTEINS"/>
    <property type="match status" value="1"/>
</dbReference>
<dbReference type="InterPro" id="IPR012340">
    <property type="entry name" value="NA-bd_OB-fold"/>
</dbReference>
<dbReference type="InterPro" id="IPR002059">
    <property type="entry name" value="CSP_DNA-bd"/>
</dbReference>
<dbReference type="InterPro" id="IPR050181">
    <property type="entry name" value="Cold_shock_domain"/>
</dbReference>
<dbReference type="Proteomes" id="UP000199206">
    <property type="component" value="Unassembled WGS sequence"/>
</dbReference>
<sequence length="199" mass="21756">MLAEGSLGATNMREDTHRDGNADTGDLIAADGTIKWFDGTRGFGFAVADDPALGDILIHFSVLQPHGRRSLPEGARVETRAVLRGRGYQAREIVGIDLTGAVEEVQPRARREGDRIDPVSLIDHAGSFEGVTVKWFNRLKGYGFLVRDSDGSDVFVHMETLRRAGLTGIEPDLPMRARIADAHKGPLAVVVEERRAEDQ</sequence>
<dbReference type="SMART" id="SM00357">
    <property type="entry name" value="CSP"/>
    <property type="match status" value="2"/>
</dbReference>
<evidence type="ECO:0000256" key="1">
    <source>
        <dbReference type="SAM" id="MobiDB-lite"/>
    </source>
</evidence>
<dbReference type="PROSITE" id="PS51857">
    <property type="entry name" value="CSD_2"/>
    <property type="match status" value="1"/>
</dbReference>
<dbReference type="AlphaFoldDB" id="A0A1H8FQY2"/>
<dbReference type="SUPFAM" id="SSF50249">
    <property type="entry name" value="Nucleic acid-binding proteins"/>
    <property type="match status" value="2"/>
</dbReference>
<dbReference type="GO" id="GO:0003677">
    <property type="term" value="F:DNA binding"/>
    <property type="evidence" value="ECO:0007669"/>
    <property type="project" value="UniProtKB-KW"/>
</dbReference>
<accession>A0A1H8FQY2</accession>
<dbReference type="CDD" id="cd04458">
    <property type="entry name" value="CSP_CDS"/>
    <property type="match status" value="2"/>
</dbReference>
<keyword evidence="4" id="KW-1185">Reference proteome</keyword>
<gene>
    <name evidence="3" type="ORF">SAMN05192583_2538</name>
</gene>
<organism evidence="3 4">
    <name type="scientific">Sphingomonas gellani</name>
    <dbReference type="NCBI Taxonomy" id="1166340"/>
    <lineage>
        <taxon>Bacteria</taxon>
        <taxon>Pseudomonadati</taxon>
        <taxon>Pseudomonadota</taxon>
        <taxon>Alphaproteobacteria</taxon>
        <taxon>Sphingomonadales</taxon>
        <taxon>Sphingomonadaceae</taxon>
        <taxon>Sphingomonas</taxon>
    </lineage>
</organism>
<dbReference type="EMBL" id="FOCF01000006">
    <property type="protein sequence ID" value="SEN34211.1"/>
    <property type="molecule type" value="Genomic_DNA"/>
</dbReference>
<reference evidence="4" key="1">
    <citation type="submission" date="2016-10" db="EMBL/GenBank/DDBJ databases">
        <authorList>
            <person name="Varghese N."/>
            <person name="Submissions S."/>
        </authorList>
    </citation>
    <scope>NUCLEOTIDE SEQUENCE [LARGE SCALE GENOMIC DNA]</scope>
    <source>
        <strain evidence="4">S6-262</strain>
    </source>
</reference>
<feature type="domain" description="CSD" evidence="2">
    <location>
        <begin position="29"/>
        <end position="95"/>
    </location>
</feature>
<keyword evidence="3" id="KW-0238">DNA-binding</keyword>
<name>A0A1H8FQY2_9SPHN</name>